<sequence>MRMRDPAFEDWILRARNITVRGELERRGLWSKAMAGDNGVPCPGCGGRDRFGVNTRKNLWNCRALGSGGDAIALAQHIDGTDFLAAVETVAGEPPPNGRSALTEDEREAIEQRALRAKADDALKRAADADAAARFRERERRAAHQLWKASTPIARTPAEAYLRLRGLVAPPGARLRFHQAAPFWDRPEEQGGRVIHKGPAMIAAIEGAEGRFRGVQRTWIDLAQPKGKALIAHPETGEILASKKARGSIKGGTILLRRGGVASDFPGDRRDTVRLFIGEGIETVLAVYCALEAAHSPLLDGAEFRTSVDLGNLAGKAAGRVRHPTEMRADKNGRLRPVYVPDNEPKDDPDFPLIPVADSIEDLWLLGDGDSEPFFTRMAMERSGKRFSRAHPRLTVRLAMAAPGMDFDDMWCGEGA</sequence>
<dbReference type="Gene3D" id="3.90.580.10">
    <property type="entry name" value="Zinc finger, CHC2-type domain"/>
    <property type="match status" value="1"/>
</dbReference>
<evidence type="ECO:0000313" key="3">
    <source>
        <dbReference type="Proteomes" id="UP000294360"/>
    </source>
</evidence>
<organism evidence="2 3">
    <name type="scientific">Methylocella tundrae</name>
    <dbReference type="NCBI Taxonomy" id="227605"/>
    <lineage>
        <taxon>Bacteria</taxon>
        <taxon>Pseudomonadati</taxon>
        <taxon>Pseudomonadota</taxon>
        <taxon>Alphaproteobacteria</taxon>
        <taxon>Hyphomicrobiales</taxon>
        <taxon>Beijerinckiaceae</taxon>
        <taxon>Methylocella</taxon>
    </lineage>
</organism>
<dbReference type="SUPFAM" id="SSF57783">
    <property type="entry name" value="Zinc beta-ribbon"/>
    <property type="match status" value="1"/>
</dbReference>
<evidence type="ECO:0000259" key="1">
    <source>
        <dbReference type="Pfam" id="PF23639"/>
    </source>
</evidence>
<gene>
    <name evidence="2" type="ORF">MTUNDRAET4_0104</name>
</gene>
<dbReference type="Pfam" id="PF23639">
    <property type="entry name" value="DUF7146"/>
    <property type="match status" value="1"/>
</dbReference>
<dbReference type="GO" id="GO:0008270">
    <property type="term" value="F:zinc ion binding"/>
    <property type="evidence" value="ECO:0007669"/>
    <property type="project" value="InterPro"/>
</dbReference>
<name>A0A4U8YTH0_METTU</name>
<feature type="domain" description="DUF7146" evidence="1">
    <location>
        <begin position="138"/>
        <end position="254"/>
    </location>
</feature>
<dbReference type="InterPro" id="IPR055570">
    <property type="entry name" value="DUF7146"/>
</dbReference>
<evidence type="ECO:0000313" key="2">
    <source>
        <dbReference type="EMBL" id="VFU06997.1"/>
    </source>
</evidence>
<dbReference type="GO" id="GO:0006260">
    <property type="term" value="P:DNA replication"/>
    <property type="evidence" value="ECO:0007669"/>
    <property type="project" value="InterPro"/>
</dbReference>
<dbReference type="InterPro" id="IPR036977">
    <property type="entry name" value="DNA_primase_Znf_CHC2"/>
</dbReference>
<dbReference type="AlphaFoldDB" id="A0A4U8YTH0"/>
<dbReference type="GO" id="GO:0003677">
    <property type="term" value="F:DNA binding"/>
    <property type="evidence" value="ECO:0007669"/>
    <property type="project" value="InterPro"/>
</dbReference>
<dbReference type="OrthoDB" id="9811157at2"/>
<dbReference type="EMBL" id="LR536450">
    <property type="protein sequence ID" value="VFU06997.1"/>
    <property type="molecule type" value="Genomic_DNA"/>
</dbReference>
<protein>
    <submittedName>
        <fullName evidence="2">Putative DNA primase</fullName>
    </submittedName>
</protein>
<dbReference type="Proteomes" id="UP000294360">
    <property type="component" value="Chromosome"/>
</dbReference>
<dbReference type="RefSeq" id="WP_134486018.1">
    <property type="nucleotide sequence ID" value="NZ_CP139089.1"/>
</dbReference>
<dbReference type="KEGG" id="mtun:MTUNDRAET4_0104"/>
<accession>A0A4U8YTH0</accession>
<proteinExistence type="predicted"/>
<reference evidence="2 3" key="1">
    <citation type="submission" date="2019-03" db="EMBL/GenBank/DDBJ databases">
        <authorList>
            <person name="Kox A.R. M."/>
        </authorList>
    </citation>
    <scope>NUCLEOTIDE SEQUENCE [LARGE SCALE GENOMIC DNA]</scope>
    <source>
        <strain evidence="2">MTUNDRAET4 annotated genome</strain>
    </source>
</reference>